<dbReference type="SUPFAM" id="SSF48592">
    <property type="entry name" value="GroEL equatorial domain-like"/>
    <property type="match status" value="1"/>
</dbReference>
<evidence type="ECO:0000313" key="4">
    <source>
        <dbReference type="EMBL" id="KIM59292.1"/>
    </source>
</evidence>
<gene>
    <name evidence="4" type="ORF">SCLCIDRAFT_1217856</name>
</gene>
<dbReference type="GO" id="GO:0140662">
    <property type="term" value="F:ATP-dependent protein folding chaperone"/>
    <property type="evidence" value="ECO:0007669"/>
    <property type="project" value="InterPro"/>
</dbReference>
<reference evidence="4 5" key="1">
    <citation type="submission" date="2014-04" db="EMBL/GenBank/DDBJ databases">
        <authorList>
            <consortium name="DOE Joint Genome Institute"/>
            <person name="Kuo A."/>
            <person name="Kohler A."/>
            <person name="Nagy L.G."/>
            <person name="Floudas D."/>
            <person name="Copeland A."/>
            <person name="Barry K.W."/>
            <person name="Cichocki N."/>
            <person name="Veneault-Fourrey C."/>
            <person name="LaButti K."/>
            <person name="Lindquist E.A."/>
            <person name="Lipzen A."/>
            <person name="Lundell T."/>
            <person name="Morin E."/>
            <person name="Murat C."/>
            <person name="Sun H."/>
            <person name="Tunlid A."/>
            <person name="Henrissat B."/>
            <person name="Grigoriev I.V."/>
            <person name="Hibbett D.S."/>
            <person name="Martin F."/>
            <person name="Nordberg H.P."/>
            <person name="Cantor M.N."/>
            <person name="Hua S.X."/>
        </authorList>
    </citation>
    <scope>NUCLEOTIDE SEQUENCE [LARGE SCALE GENOMIC DNA]</scope>
    <source>
        <strain evidence="4 5">Foug A</strain>
    </source>
</reference>
<keyword evidence="1" id="KW-0547">Nucleotide-binding</keyword>
<dbReference type="InParanoid" id="A0A0C3A3M3"/>
<organism evidence="4 5">
    <name type="scientific">Scleroderma citrinum Foug A</name>
    <dbReference type="NCBI Taxonomy" id="1036808"/>
    <lineage>
        <taxon>Eukaryota</taxon>
        <taxon>Fungi</taxon>
        <taxon>Dikarya</taxon>
        <taxon>Basidiomycota</taxon>
        <taxon>Agaricomycotina</taxon>
        <taxon>Agaricomycetes</taxon>
        <taxon>Agaricomycetidae</taxon>
        <taxon>Boletales</taxon>
        <taxon>Sclerodermatineae</taxon>
        <taxon>Sclerodermataceae</taxon>
        <taxon>Scleroderma</taxon>
    </lineage>
</organism>
<protein>
    <submittedName>
        <fullName evidence="4">Uncharacterized protein</fullName>
    </submittedName>
</protein>
<keyword evidence="2" id="KW-0067">ATP-binding</keyword>
<evidence type="ECO:0000256" key="3">
    <source>
        <dbReference type="ARBA" id="ARBA00023186"/>
    </source>
</evidence>
<dbReference type="Pfam" id="PF00118">
    <property type="entry name" value="Cpn60_TCP1"/>
    <property type="match status" value="1"/>
</dbReference>
<name>A0A0C3A3M3_9AGAM</name>
<dbReference type="InterPro" id="IPR017998">
    <property type="entry name" value="Chaperone_TCP-1"/>
</dbReference>
<dbReference type="Proteomes" id="UP000053989">
    <property type="component" value="Unassembled WGS sequence"/>
</dbReference>
<dbReference type="AlphaFoldDB" id="A0A0C3A3M3"/>
<dbReference type="InterPro" id="IPR027410">
    <property type="entry name" value="TCP-1-like_intermed_sf"/>
</dbReference>
<dbReference type="InterPro" id="IPR002423">
    <property type="entry name" value="Cpn60/GroEL/TCP-1"/>
</dbReference>
<dbReference type="OrthoDB" id="10248520at2759"/>
<evidence type="ECO:0000256" key="2">
    <source>
        <dbReference type="ARBA" id="ARBA00022840"/>
    </source>
</evidence>
<dbReference type="PANTHER" id="PTHR11353">
    <property type="entry name" value="CHAPERONIN"/>
    <property type="match status" value="1"/>
</dbReference>
<evidence type="ECO:0000256" key="1">
    <source>
        <dbReference type="ARBA" id="ARBA00022741"/>
    </source>
</evidence>
<keyword evidence="3" id="KW-0143">Chaperone</keyword>
<reference evidence="5" key="2">
    <citation type="submission" date="2015-01" db="EMBL/GenBank/DDBJ databases">
        <title>Evolutionary Origins and Diversification of the Mycorrhizal Mutualists.</title>
        <authorList>
            <consortium name="DOE Joint Genome Institute"/>
            <consortium name="Mycorrhizal Genomics Consortium"/>
            <person name="Kohler A."/>
            <person name="Kuo A."/>
            <person name="Nagy L.G."/>
            <person name="Floudas D."/>
            <person name="Copeland A."/>
            <person name="Barry K.W."/>
            <person name="Cichocki N."/>
            <person name="Veneault-Fourrey C."/>
            <person name="LaButti K."/>
            <person name="Lindquist E.A."/>
            <person name="Lipzen A."/>
            <person name="Lundell T."/>
            <person name="Morin E."/>
            <person name="Murat C."/>
            <person name="Riley R."/>
            <person name="Ohm R."/>
            <person name="Sun H."/>
            <person name="Tunlid A."/>
            <person name="Henrissat B."/>
            <person name="Grigoriev I.V."/>
            <person name="Hibbett D.S."/>
            <person name="Martin F."/>
        </authorList>
    </citation>
    <scope>NUCLEOTIDE SEQUENCE [LARGE SCALE GENOMIC DNA]</scope>
    <source>
        <strain evidence="5">Foug A</strain>
    </source>
</reference>
<dbReference type="HOGENOM" id="CLU_1928836_0_0_1"/>
<dbReference type="GO" id="GO:0005524">
    <property type="term" value="F:ATP binding"/>
    <property type="evidence" value="ECO:0007669"/>
    <property type="project" value="UniProtKB-KW"/>
</dbReference>
<accession>A0A0C3A3M3</accession>
<evidence type="ECO:0000313" key="5">
    <source>
        <dbReference type="Proteomes" id="UP000053989"/>
    </source>
</evidence>
<dbReference type="STRING" id="1036808.A0A0C3A3M3"/>
<keyword evidence="5" id="KW-1185">Reference proteome</keyword>
<dbReference type="Gene3D" id="1.10.560.10">
    <property type="entry name" value="GroEL-like equatorial domain"/>
    <property type="match status" value="1"/>
</dbReference>
<proteinExistence type="predicted"/>
<dbReference type="Gene3D" id="3.30.260.10">
    <property type="entry name" value="TCP-1-like chaperonin intermediate domain"/>
    <property type="match status" value="1"/>
</dbReference>
<dbReference type="EMBL" id="KN822075">
    <property type="protein sequence ID" value="KIM59292.1"/>
    <property type="molecule type" value="Genomic_DNA"/>
</dbReference>
<dbReference type="InterPro" id="IPR027413">
    <property type="entry name" value="GROEL-like_equatorial_sf"/>
</dbReference>
<sequence length="131" mass="14206">MVDEAEHSLSDALSVLSQTVRDACIVLDGGCSEMLMSRAVDETARKAKGKKAIPMEAFAHALRQIPTIVTDNAGDDSSDLVTCLRAAQYKGQTAPAWRLERGTTGSMRKIGIMRVLSWNGRSCSVPARLQR</sequence>